<sequence>MTVPPPAWANLIEGLTLLAEHPANPGYPLDIEHGQLFVLADAKSFTDEELSHLETLGFTVNRDSEYYAFRFDSAGA</sequence>
<gene>
    <name evidence="1" type="ORF">GCM10010170_084650</name>
</gene>
<keyword evidence="2" id="KW-1185">Reference proteome</keyword>
<accession>A0ABN3HFB7</accession>
<comment type="caution">
    <text evidence="1">The sequence shown here is derived from an EMBL/GenBank/DDBJ whole genome shotgun (WGS) entry which is preliminary data.</text>
</comment>
<protein>
    <submittedName>
        <fullName evidence="1">Uncharacterized protein</fullName>
    </submittedName>
</protein>
<name>A0ABN3HFB7_9ACTN</name>
<dbReference type="EMBL" id="BAAARV010000084">
    <property type="protein sequence ID" value="GAA2378529.1"/>
    <property type="molecule type" value="Genomic_DNA"/>
</dbReference>
<dbReference type="RefSeq" id="WP_344618304.1">
    <property type="nucleotide sequence ID" value="NZ_BAAARV010000084.1"/>
</dbReference>
<reference evidence="1 2" key="1">
    <citation type="journal article" date="2019" name="Int. J. Syst. Evol. Microbiol.">
        <title>The Global Catalogue of Microorganisms (GCM) 10K type strain sequencing project: providing services to taxonomists for standard genome sequencing and annotation.</title>
        <authorList>
            <consortium name="The Broad Institute Genomics Platform"/>
            <consortium name="The Broad Institute Genome Sequencing Center for Infectious Disease"/>
            <person name="Wu L."/>
            <person name="Ma J."/>
        </authorList>
    </citation>
    <scope>NUCLEOTIDE SEQUENCE [LARGE SCALE GENOMIC DNA]</scope>
    <source>
        <strain evidence="1 2">JCM 3272</strain>
    </source>
</reference>
<evidence type="ECO:0000313" key="2">
    <source>
        <dbReference type="Proteomes" id="UP001501444"/>
    </source>
</evidence>
<evidence type="ECO:0000313" key="1">
    <source>
        <dbReference type="EMBL" id="GAA2378529.1"/>
    </source>
</evidence>
<organism evidence="1 2">
    <name type="scientific">Dactylosporangium salmoneum</name>
    <dbReference type="NCBI Taxonomy" id="53361"/>
    <lineage>
        <taxon>Bacteria</taxon>
        <taxon>Bacillati</taxon>
        <taxon>Actinomycetota</taxon>
        <taxon>Actinomycetes</taxon>
        <taxon>Micromonosporales</taxon>
        <taxon>Micromonosporaceae</taxon>
        <taxon>Dactylosporangium</taxon>
    </lineage>
</organism>
<dbReference type="Proteomes" id="UP001501444">
    <property type="component" value="Unassembled WGS sequence"/>
</dbReference>
<proteinExistence type="predicted"/>